<keyword evidence="4" id="KW-1185">Reference proteome</keyword>
<evidence type="ECO:0000313" key="4">
    <source>
        <dbReference type="Proteomes" id="UP001307889"/>
    </source>
</evidence>
<dbReference type="Proteomes" id="UP001307889">
    <property type="component" value="Chromosome 1"/>
</dbReference>
<feature type="compositionally biased region" description="Polar residues" evidence="2">
    <location>
        <begin position="1"/>
        <end position="18"/>
    </location>
</feature>
<feature type="coiled-coil region" evidence="1">
    <location>
        <begin position="935"/>
        <end position="1025"/>
    </location>
</feature>
<gene>
    <name evidence="3" type="ORF">NTJ_01669</name>
</gene>
<dbReference type="EMBL" id="AP028909">
    <property type="protein sequence ID" value="BES88862.1"/>
    <property type="molecule type" value="Genomic_DNA"/>
</dbReference>
<accession>A0ABN7AC85</accession>
<protein>
    <submittedName>
        <fullName evidence="3">Uncharacterized protein</fullName>
    </submittedName>
</protein>
<keyword evidence="1" id="KW-0175">Coiled coil</keyword>
<feature type="coiled-coil region" evidence="1">
    <location>
        <begin position="355"/>
        <end position="408"/>
    </location>
</feature>
<name>A0ABN7AC85_9HEMI</name>
<feature type="region of interest" description="Disordered" evidence="2">
    <location>
        <begin position="1"/>
        <end position="21"/>
    </location>
</feature>
<sequence length="1049" mass="119822">MESSACTSGADSDQNSPTDTEDIAVGEFDTLYQRILENAGSSIKGRPEQVERYNKRITELENTVACLKKTIEEKDAELSRAACNAAQLASAREEDDNQKRNLMAENTSLRGQIQRLAEDIEIQKAEYDDLFEKCRGREREVVESCAAESKLHHRIRELEYDLSSAQVDLNEKNNLLKQYTRDVTSLNAELCEQKKKCGKITHDLMQTSSELQKANDYIAELRAHSCPPKPQSAPSRGSWNKSQPIPVSDCSSRQKNPDCAMNQNCGCGDSEVAVLREKIKNQKDLQVALAGEVAEKHDAIISLKEQITDLDNKLRQTEIQAHFRDDIIRELRKEVKLGRAKESLAEMLGLKEGPRVQMKSRIDRLSSELEEKRSEIARLNDLIDNSSLMNLENQVKTLTLDLEARDKKMLAMCDKLDYIRSYVNQLKCEEQLSIKCGLEALLTELNDDAEKNREVRRNVSISLDREPNDGVIIINHRSHSLPDAALQRQVQNFKDSKFNPQTYLHGAHRSVKFDFEDISRLKQLGPNLENSQMNLSRGWNNIRKFNTDVHRACLQELDSIIECMNADRESLLSICTNFGNVTDRLLSVDQDSRPDEFQFLTVQNCLKSILEKFDSNFDCHSSDEKLLKAKAKIFHHLESNILIALSQLEKVKNHCFHERKLIQSIDLNGLQRHQQQLVIIAKNKTHYIKQLSSVKSDEESFFDFLSEFESNFLQHQTTSNIVKSELEILATQMEKNKEFPSESFVSRCTSTDDLQLCDSIEKSFEPVQVLENVLKQVDSSKLLEIMDHDAQMSELFSPSAPLTLQPSDSSFGHDGVQSDTQRSPAGLEGRGIHLQQIATVLCNEVTQFLEQVMQQDEKIFDYGKSSFALHQALELTQNEMYEFSKNAETSEREMVEALWLKKKQSISALQAALLKNIAALIIDAKKFQKDNELILNSFASQLQSYKEKVLEFEDNAKEFEKLKALLAEKESELAILAEKLRVQQNDIAVLNYQLVQQAEENYNMKTDYQRSMEELQAKVIKLQSMQYEEKAPSDSSRIGCWNSLIKRLF</sequence>
<feature type="compositionally biased region" description="Polar residues" evidence="2">
    <location>
        <begin position="232"/>
        <end position="253"/>
    </location>
</feature>
<evidence type="ECO:0000256" key="2">
    <source>
        <dbReference type="SAM" id="MobiDB-lite"/>
    </source>
</evidence>
<feature type="region of interest" description="Disordered" evidence="2">
    <location>
        <begin position="803"/>
        <end position="825"/>
    </location>
</feature>
<evidence type="ECO:0000256" key="1">
    <source>
        <dbReference type="SAM" id="Coils"/>
    </source>
</evidence>
<feature type="region of interest" description="Disordered" evidence="2">
    <location>
        <begin position="225"/>
        <end position="253"/>
    </location>
</feature>
<proteinExistence type="predicted"/>
<organism evidence="3 4">
    <name type="scientific">Nesidiocoris tenuis</name>
    <dbReference type="NCBI Taxonomy" id="355587"/>
    <lineage>
        <taxon>Eukaryota</taxon>
        <taxon>Metazoa</taxon>
        <taxon>Ecdysozoa</taxon>
        <taxon>Arthropoda</taxon>
        <taxon>Hexapoda</taxon>
        <taxon>Insecta</taxon>
        <taxon>Pterygota</taxon>
        <taxon>Neoptera</taxon>
        <taxon>Paraneoptera</taxon>
        <taxon>Hemiptera</taxon>
        <taxon>Heteroptera</taxon>
        <taxon>Panheteroptera</taxon>
        <taxon>Cimicomorpha</taxon>
        <taxon>Miridae</taxon>
        <taxon>Dicyphina</taxon>
        <taxon>Nesidiocoris</taxon>
    </lineage>
</organism>
<reference evidence="3 4" key="1">
    <citation type="submission" date="2023-09" db="EMBL/GenBank/DDBJ databases">
        <title>Nesidiocoris tenuis whole genome shotgun sequence.</title>
        <authorList>
            <person name="Shibata T."/>
            <person name="Shimoda M."/>
            <person name="Kobayashi T."/>
            <person name="Uehara T."/>
        </authorList>
    </citation>
    <scope>NUCLEOTIDE SEQUENCE [LARGE SCALE GENOMIC DNA]</scope>
    <source>
        <strain evidence="3 4">Japan</strain>
    </source>
</reference>
<feature type="coiled-coil region" evidence="1">
    <location>
        <begin position="50"/>
        <end position="189"/>
    </location>
</feature>
<dbReference type="Gene3D" id="1.10.287.2610">
    <property type="match status" value="1"/>
</dbReference>
<evidence type="ECO:0000313" key="3">
    <source>
        <dbReference type="EMBL" id="BES88862.1"/>
    </source>
</evidence>